<dbReference type="Gene3D" id="3.30.70.330">
    <property type="match status" value="2"/>
</dbReference>
<dbReference type="InterPro" id="IPR045602">
    <property type="entry name" value="MARF1_LOTUS"/>
</dbReference>
<feature type="compositionally biased region" description="Low complexity" evidence="3">
    <location>
        <begin position="518"/>
        <end position="528"/>
    </location>
</feature>
<feature type="compositionally biased region" description="Polar residues" evidence="3">
    <location>
        <begin position="271"/>
        <end position="282"/>
    </location>
</feature>
<keyword evidence="1" id="KW-0677">Repeat</keyword>
<keyword evidence="8" id="KW-1185">Reference proteome</keyword>
<feature type="domain" description="MARF1 RNA recognition motif 1" evidence="5">
    <location>
        <begin position="180"/>
        <end position="233"/>
    </location>
</feature>
<feature type="region of interest" description="Disordered" evidence="3">
    <location>
        <begin position="253"/>
        <end position="282"/>
    </location>
</feature>
<dbReference type="STRING" id="188477.A0A433UC23"/>
<dbReference type="EMBL" id="RQTK01000014">
    <property type="protein sequence ID" value="RUS91312.1"/>
    <property type="molecule type" value="Genomic_DNA"/>
</dbReference>
<keyword evidence="2" id="KW-0694">RNA-binding</keyword>
<dbReference type="AlphaFoldDB" id="A0A433UC23"/>
<feature type="region of interest" description="Disordered" evidence="3">
    <location>
        <begin position="295"/>
        <end position="336"/>
    </location>
</feature>
<dbReference type="InterPro" id="IPR012677">
    <property type="entry name" value="Nucleotide-bd_a/b_plait_sf"/>
</dbReference>
<evidence type="ECO:0000256" key="2">
    <source>
        <dbReference type="ARBA" id="ARBA00022884"/>
    </source>
</evidence>
<evidence type="ECO:0000256" key="3">
    <source>
        <dbReference type="SAM" id="MobiDB-lite"/>
    </source>
</evidence>
<organism evidence="7 8">
    <name type="scientific">Elysia chlorotica</name>
    <name type="common">Eastern emerald elysia</name>
    <name type="synonym">Sea slug</name>
    <dbReference type="NCBI Taxonomy" id="188477"/>
    <lineage>
        <taxon>Eukaryota</taxon>
        <taxon>Metazoa</taxon>
        <taxon>Spiralia</taxon>
        <taxon>Lophotrochozoa</taxon>
        <taxon>Mollusca</taxon>
        <taxon>Gastropoda</taxon>
        <taxon>Heterobranchia</taxon>
        <taxon>Euthyneura</taxon>
        <taxon>Panpulmonata</taxon>
        <taxon>Sacoglossa</taxon>
        <taxon>Placobranchoidea</taxon>
        <taxon>Plakobranchidae</taxon>
        <taxon>Elysia</taxon>
    </lineage>
</organism>
<evidence type="ECO:0000259" key="4">
    <source>
        <dbReference type="Pfam" id="PF01936"/>
    </source>
</evidence>
<feature type="compositionally biased region" description="Polar residues" evidence="3">
    <location>
        <begin position="381"/>
        <end position="392"/>
    </location>
</feature>
<dbReference type="GO" id="GO:0003723">
    <property type="term" value="F:RNA binding"/>
    <property type="evidence" value="ECO:0007669"/>
    <property type="project" value="UniProtKB-KW"/>
</dbReference>
<feature type="compositionally biased region" description="Low complexity" evidence="3">
    <location>
        <begin position="476"/>
        <end position="490"/>
    </location>
</feature>
<feature type="compositionally biased region" description="Low complexity" evidence="3">
    <location>
        <begin position="433"/>
        <end position="446"/>
    </location>
</feature>
<evidence type="ECO:0000256" key="1">
    <source>
        <dbReference type="ARBA" id="ARBA00022737"/>
    </source>
</evidence>
<dbReference type="Pfam" id="PF01936">
    <property type="entry name" value="NYN"/>
    <property type="match status" value="1"/>
</dbReference>
<dbReference type="GO" id="GO:0010468">
    <property type="term" value="P:regulation of gene expression"/>
    <property type="evidence" value="ECO:0007669"/>
    <property type="project" value="InterPro"/>
</dbReference>
<dbReference type="SUPFAM" id="SSF54928">
    <property type="entry name" value="RNA-binding domain, RBD"/>
    <property type="match status" value="1"/>
</dbReference>
<protein>
    <recommendedName>
        <fullName evidence="9">Meiosis regulator and mRNA stability factor 1</fullName>
    </recommendedName>
</protein>
<dbReference type="InterPro" id="IPR021139">
    <property type="entry name" value="NYN"/>
</dbReference>
<dbReference type="GO" id="GO:0004540">
    <property type="term" value="F:RNA nuclease activity"/>
    <property type="evidence" value="ECO:0007669"/>
    <property type="project" value="InterPro"/>
</dbReference>
<dbReference type="InterPro" id="IPR034189">
    <property type="entry name" value="MARF1_RRM1"/>
</dbReference>
<evidence type="ECO:0000259" key="6">
    <source>
        <dbReference type="Pfam" id="PF19687"/>
    </source>
</evidence>
<gene>
    <name evidence="7" type="ORF">EGW08_000926</name>
</gene>
<feature type="domain" description="NYN" evidence="4">
    <location>
        <begin position="7"/>
        <end position="144"/>
    </location>
</feature>
<dbReference type="PANTHER" id="PTHR14379:SF3">
    <property type="entry name" value="MEIOSIS REGULATOR AND MRNA STABILITY FACTOR 1"/>
    <property type="match status" value="1"/>
</dbReference>
<evidence type="ECO:0000259" key="5">
    <source>
        <dbReference type="Pfam" id="PF11608"/>
    </source>
</evidence>
<feature type="domain" description="MARF1 first and second LOTUS" evidence="6">
    <location>
        <begin position="825"/>
        <end position="1010"/>
    </location>
</feature>
<accession>A0A433UC23</accession>
<dbReference type="Pfam" id="PF19687">
    <property type="entry name" value="MARF1_LOTUS"/>
    <property type="match status" value="1"/>
</dbReference>
<dbReference type="OrthoDB" id="549353at2759"/>
<dbReference type="GO" id="GO:0005777">
    <property type="term" value="C:peroxisome"/>
    <property type="evidence" value="ECO:0007669"/>
    <property type="project" value="InterPro"/>
</dbReference>
<feature type="compositionally biased region" description="Polar residues" evidence="3">
    <location>
        <begin position="623"/>
        <end position="651"/>
    </location>
</feature>
<feature type="compositionally biased region" description="Polar residues" evidence="3">
    <location>
        <begin position="507"/>
        <end position="517"/>
    </location>
</feature>
<dbReference type="Proteomes" id="UP000271974">
    <property type="component" value="Unassembled WGS sequence"/>
</dbReference>
<evidence type="ECO:0008006" key="9">
    <source>
        <dbReference type="Google" id="ProtNLM"/>
    </source>
</evidence>
<dbReference type="GO" id="GO:1905762">
    <property type="term" value="F:CCR4-NOT complex binding"/>
    <property type="evidence" value="ECO:0007669"/>
    <property type="project" value="TreeGrafter"/>
</dbReference>
<dbReference type="InterPro" id="IPR024768">
    <property type="entry name" value="Marf1"/>
</dbReference>
<dbReference type="InterPro" id="IPR035979">
    <property type="entry name" value="RBD_domain_sf"/>
</dbReference>
<dbReference type="PANTHER" id="PTHR14379">
    <property type="entry name" value="LIMKAIN B LKAP"/>
    <property type="match status" value="1"/>
</dbReference>
<evidence type="ECO:0000313" key="8">
    <source>
        <dbReference type="Proteomes" id="UP000271974"/>
    </source>
</evidence>
<proteinExistence type="predicted"/>
<name>A0A433UC23_ELYCH</name>
<feature type="region of interest" description="Disordered" evidence="3">
    <location>
        <begin position="466"/>
        <end position="681"/>
    </location>
</feature>
<dbReference type="Pfam" id="PF11608">
    <property type="entry name" value="RRM_MARF1"/>
    <property type="match status" value="1"/>
</dbReference>
<comment type="caution">
    <text evidence="7">The sequence shown here is derived from an EMBL/GenBank/DDBJ whole genome shotgun (WGS) entry which is preliminary data.</text>
</comment>
<dbReference type="CDD" id="cd10910">
    <property type="entry name" value="PIN_limkain_b1_N_like"/>
    <property type="match status" value="1"/>
</dbReference>
<reference evidence="7 8" key="1">
    <citation type="submission" date="2019-01" db="EMBL/GenBank/DDBJ databases">
        <title>A draft genome assembly of the solar-powered sea slug Elysia chlorotica.</title>
        <authorList>
            <person name="Cai H."/>
            <person name="Li Q."/>
            <person name="Fang X."/>
            <person name="Li J."/>
            <person name="Curtis N.E."/>
            <person name="Altenburger A."/>
            <person name="Shibata T."/>
            <person name="Feng M."/>
            <person name="Maeda T."/>
            <person name="Schwartz J.A."/>
            <person name="Shigenobu S."/>
            <person name="Lundholm N."/>
            <person name="Nishiyama T."/>
            <person name="Yang H."/>
            <person name="Hasebe M."/>
            <person name="Li S."/>
            <person name="Pierce S.K."/>
            <person name="Wang J."/>
        </authorList>
    </citation>
    <scope>NUCLEOTIDE SEQUENCE [LARGE SCALE GENOMIC DNA]</scope>
    <source>
        <strain evidence="7">EC2010</strain>
        <tissue evidence="7">Whole organism of an adult</tissue>
    </source>
</reference>
<feature type="region of interest" description="Disordered" evidence="3">
    <location>
        <begin position="378"/>
        <end position="451"/>
    </location>
</feature>
<feature type="compositionally biased region" description="Polar residues" evidence="3">
    <location>
        <begin position="538"/>
        <end position="548"/>
    </location>
</feature>
<sequence>MSALKAVGVFWDIENCCVPKGKSALKIIERIRERFFQDCREAEFICVCDIIKEADTTIKDLNDGQINVVHINATAKNAADDKIRQSMRRFSDSHPPGTKVILISSDVNFASDLSDLRHRKKFEVVLIHKAQVSEALLACANEDFLYEDLIRDLPSSAGQKESTDAVCIVYGYDKDAVLERVSGILKMLSSNCGGKVISIGHLYAVLKFSTWELMERATKRMNGEDVYGRKITVCLPDESPFSINNKKWTYMAKRNESPSPQRRPPRERYNSRSYTPEGINSANDYTLVPVSELVDNRGFKTPGGPVRSGGTGGPNPPPPTGESPLSPSHTHTLPNSNSARYYIKSELLTPSDFQGGSGPDPPVSAQVDEARALLKKLNAAGRSSPSTGTAKNNEAPGLGLGSSPRRQGSGISLKDIPLPPSGYQFMPPPNMIQAAPPASAQQGSSSEETGLKYSKADQLFENQSKENQMQKPGLLGPVPSSFSSGQQGPQANKFNPSAYFKHPEPATSGSANATIGAQQQQQQHQNQHQYHHHHHQGRSMSVPSTEHQQAGDGGQFFRSYGQSGGGGGGHRSHSHAGPAGAGNKGAHSGGYKKQDGGGQPVLQQRSRHQSGGQNRKPSPASRPASTGQTQGRPSPTVDSGNRTYSPTPQFGQGNGNCFRPRLPSAPPASAPGALGFVDNGKRTPSPFAGMQAPIRPPQRQRGSNIYRVPTPVEIGDPSSDYFHPDFRLNVDSYVELIVSNLDYNISPLDWRKVIFATFQPHVKILSIQVRLQADNTSVATLRLPTEQEARFAISQFHRRKIGYKRINVQLKSDCSQSPGEALRMDTIALLMEEKDNKMALSRLIDLFDKRFHKTVSVSDIYKMRDTIQIMEVGGGGRWVKLQPGIKRTPTPNQTAEGEVIDALELPVCPIHCAEGSEHYIEALNSCMLPNVLMLRKHFSPQLHSLLLSHNGYIPLMSFPACYAAEFKPIEPEKKGGIPLEHVISCVPGVEIQVSKAGVKVIQFQQNREPFYDMMKGTAWQELGKISREGDGASSPADNVLDAGLQVHPSVPPLLWKTVSCRRLWLHKTAGAL</sequence>
<feature type="compositionally biased region" description="Polar residues" evidence="3">
    <location>
        <begin position="601"/>
        <end position="616"/>
    </location>
</feature>
<evidence type="ECO:0000313" key="7">
    <source>
        <dbReference type="EMBL" id="RUS91312.1"/>
    </source>
</evidence>